<dbReference type="EMBL" id="BQMJ01000060">
    <property type="protein sequence ID" value="GJQ14794.1"/>
    <property type="molecule type" value="Genomic_DNA"/>
</dbReference>
<feature type="domain" description="PsbP C-terminal" evidence="1">
    <location>
        <begin position="97"/>
        <end position="235"/>
    </location>
</feature>
<dbReference type="AlphaFoldDB" id="A0A9C7Q2T6"/>
<comment type="caution">
    <text evidence="2">The sequence shown here is derived from an EMBL/GenBank/DDBJ whole genome shotgun (WGS) entry which is preliminary data.</text>
</comment>
<evidence type="ECO:0000313" key="2">
    <source>
        <dbReference type="EMBL" id="GJQ14794.1"/>
    </source>
</evidence>
<dbReference type="Pfam" id="PF01789">
    <property type="entry name" value="PsbP"/>
    <property type="match status" value="1"/>
</dbReference>
<dbReference type="GO" id="GO:0019898">
    <property type="term" value="C:extrinsic component of membrane"/>
    <property type="evidence" value="ECO:0007669"/>
    <property type="project" value="InterPro"/>
</dbReference>
<reference evidence="2" key="2">
    <citation type="submission" date="2022-01" db="EMBL/GenBank/DDBJ databases">
        <authorList>
            <person name="Hirooka S."/>
            <person name="Miyagishima S.Y."/>
        </authorList>
    </citation>
    <scope>NUCLEOTIDE SEQUENCE</scope>
    <source>
        <strain evidence="2">NBRC 102759</strain>
    </source>
</reference>
<dbReference type="NCBIfam" id="NF040946">
    <property type="entry name" value="PSII_PsbP"/>
    <property type="match status" value="1"/>
</dbReference>
<proteinExistence type="predicted"/>
<organism evidence="2 3">
    <name type="scientific">Galdieria partita</name>
    <dbReference type="NCBI Taxonomy" id="83374"/>
    <lineage>
        <taxon>Eukaryota</taxon>
        <taxon>Rhodophyta</taxon>
        <taxon>Bangiophyceae</taxon>
        <taxon>Galdieriales</taxon>
        <taxon>Galdieriaceae</taxon>
        <taxon>Galdieria</taxon>
    </lineage>
</organism>
<dbReference type="GO" id="GO:0009523">
    <property type="term" value="C:photosystem II"/>
    <property type="evidence" value="ECO:0007669"/>
    <property type="project" value="InterPro"/>
</dbReference>
<reference evidence="2" key="1">
    <citation type="journal article" date="2022" name="Proc. Natl. Acad. Sci. U.S.A.">
        <title>Life cycle and functional genomics of the unicellular red alga Galdieria for elucidating algal and plant evolution and industrial use.</title>
        <authorList>
            <person name="Hirooka S."/>
            <person name="Itabashi T."/>
            <person name="Ichinose T.M."/>
            <person name="Onuma R."/>
            <person name="Fujiwara T."/>
            <person name="Yamashita S."/>
            <person name="Jong L.W."/>
            <person name="Tomita R."/>
            <person name="Iwane A.H."/>
            <person name="Miyagishima S.Y."/>
        </authorList>
    </citation>
    <scope>NUCLEOTIDE SEQUENCE</scope>
    <source>
        <strain evidence="2">NBRC 102759</strain>
    </source>
</reference>
<accession>A0A9C7Q2T6</accession>
<dbReference type="GO" id="GO:0015979">
    <property type="term" value="P:photosynthesis"/>
    <property type="evidence" value="ECO:0007669"/>
    <property type="project" value="InterPro"/>
</dbReference>
<dbReference type="SUPFAM" id="SSF55724">
    <property type="entry name" value="Mog1p/PsbP-like"/>
    <property type="match status" value="1"/>
</dbReference>
<dbReference type="OrthoDB" id="2014109at2759"/>
<protein>
    <recommendedName>
        <fullName evidence="1">PsbP C-terminal domain-containing protein</fullName>
    </recommendedName>
</protein>
<dbReference type="PANTHER" id="PTHR31407:SF4">
    <property type="entry name" value="PSBP-LIKE PROTEIN 1, CHLOROPLASTIC"/>
    <property type="match status" value="1"/>
</dbReference>
<name>A0A9C7Q2T6_9RHOD</name>
<dbReference type="Gene3D" id="3.40.1000.10">
    <property type="entry name" value="Mog1/PsbP, alpha/beta/alpha sandwich"/>
    <property type="match status" value="1"/>
</dbReference>
<dbReference type="InterPro" id="IPR002683">
    <property type="entry name" value="PsbP_C"/>
</dbReference>
<evidence type="ECO:0000313" key="3">
    <source>
        <dbReference type="Proteomes" id="UP001061958"/>
    </source>
</evidence>
<gene>
    <name evidence="2" type="ORF">GpartN1_g6585.t1</name>
</gene>
<keyword evidence="3" id="KW-1185">Reference proteome</keyword>
<evidence type="ECO:0000259" key="1">
    <source>
        <dbReference type="Pfam" id="PF01789"/>
    </source>
</evidence>
<dbReference type="GO" id="GO:0005509">
    <property type="term" value="F:calcium ion binding"/>
    <property type="evidence" value="ECO:0007669"/>
    <property type="project" value="InterPro"/>
</dbReference>
<dbReference type="InterPro" id="IPR016123">
    <property type="entry name" value="Mog1/PsbP_a/b/a-sand"/>
</dbReference>
<dbReference type="PANTHER" id="PTHR31407">
    <property type="match status" value="1"/>
</dbReference>
<dbReference type="Proteomes" id="UP001061958">
    <property type="component" value="Unassembled WGS sequence"/>
</dbReference>
<sequence length="239" mass="27070">MMKNPRCGFAPFQLPTFHVRKYPQRSRFGKTRCLPLPTAVSCCHKLSHANKCNRRKFLNDWIWTSVVVTSVGCLLGDSTSWAKEEKYSVPASVANQVETYKDVIQGYKILRPIGWNEFAGQRNQYDIKWQDIVQPLEVVMIATLDIGKNKTIKDLGSPMQLGEKLAKNRKLELVSATERENGGVVAYEIELKGDPIHQLVLLTASKSKLFNVTATCSQSRWANREKLLRTVVESFVPSL</sequence>